<evidence type="ECO:0000256" key="5">
    <source>
        <dbReference type="ARBA" id="ARBA00023136"/>
    </source>
</evidence>
<dbReference type="PROSITE" id="PS51382">
    <property type="entry name" value="SPX"/>
    <property type="match status" value="1"/>
</dbReference>
<organism evidence="8 9">
    <name type="scientific">Absidia repens</name>
    <dbReference type="NCBI Taxonomy" id="90262"/>
    <lineage>
        <taxon>Eukaryota</taxon>
        <taxon>Fungi</taxon>
        <taxon>Fungi incertae sedis</taxon>
        <taxon>Mucoromycota</taxon>
        <taxon>Mucoromycotina</taxon>
        <taxon>Mucoromycetes</taxon>
        <taxon>Mucorales</taxon>
        <taxon>Cunninghamellaceae</taxon>
        <taxon>Absidia</taxon>
    </lineage>
</organism>
<feature type="transmembrane region" description="Helical" evidence="6">
    <location>
        <begin position="629"/>
        <end position="649"/>
    </location>
</feature>
<feature type="transmembrane region" description="Helical" evidence="6">
    <location>
        <begin position="601"/>
        <end position="623"/>
    </location>
</feature>
<keyword evidence="4 6" id="KW-1133">Transmembrane helix</keyword>
<dbReference type="GO" id="GO:0005315">
    <property type="term" value="F:phosphate transmembrane transporter activity"/>
    <property type="evidence" value="ECO:0007669"/>
    <property type="project" value="TreeGrafter"/>
</dbReference>
<evidence type="ECO:0000256" key="1">
    <source>
        <dbReference type="ARBA" id="ARBA00004141"/>
    </source>
</evidence>
<feature type="transmembrane region" description="Helical" evidence="6">
    <location>
        <begin position="670"/>
        <end position="701"/>
    </location>
</feature>
<sequence length="785" mass="87039">MKFSHSLQFNAVPDWMDKYVAYDHLKKIIFQLEKERVDAMNQKEKARQDEGEQATPTTTSHLDENVFLTQLDLQLEKVFDFYTQKESELYTLLDELEASTDVVQGDDVEYYPNNNNNNNNNHIHNLETLDSTLNVNGGTTSNDEKQPSIEIAKRRPSLESRFSLHSTTSSHVQALVDLRARLINLYVSLSELESYIDLNKSAFQKILKKHDKVLDGDLRSQYLKKMVLDSRPFMPQTIQVLQSQILRVEKLYANAFCQGDTHLALRQMKSHLRDQVTYDRNTVWREMVSQERRKLDAHVKNATQSRKKYSVGFIQLEASLIRHMCFFLLAIVVFIILLNVHIFAHQSENYCFALLIFAAIMWATEAVPLYATSLLIPFLVVLLGIMRNEDGSPMDAKTASKEVFASMFSDTIMMLLGGFALAAALSKYGIAKAFATHVLSRAGTRPRWVLLAIMFVSTFLSMWISNVATPVLCFSLIDPILRTLPDHTSVGSCLILGIALASCIGGMTSPISSPQNIITLQYMNPNPGWGIWFGAALPIAIICIFTCWSLLLLIYRPDRDVPRLNKIKPTTGKVSMTQVFVMFISIITIALWCAESSIQDAVGSTGVIAAIPLFMFFGTGVLNKDDLNAFLWSVVVLAQGGMALGNAVTSSGLLQDIALQIKDGIQDLPVIAILAVFAFLILVFSTFVSHTVAALVIIPIVQQVGQTLPTPHPNLLVMGAGLACSAGMGLPVSGYPNMTASGLEDRFGNPYLTSRDFIVTGVPTSVVCTLLIFTLGYGILSAVGY</sequence>
<dbReference type="Proteomes" id="UP000193560">
    <property type="component" value="Unassembled WGS sequence"/>
</dbReference>
<feature type="transmembrane region" description="Helical" evidence="6">
    <location>
        <begin position="448"/>
        <end position="477"/>
    </location>
</feature>
<dbReference type="CDD" id="cd14478">
    <property type="entry name" value="SPX_PHO87_PHO90_like"/>
    <property type="match status" value="1"/>
</dbReference>
<dbReference type="AlphaFoldDB" id="A0A1X2IE78"/>
<dbReference type="InterPro" id="IPR004331">
    <property type="entry name" value="SPX_dom"/>
</dbReference>
<feature type="transmembrane region" description="Helical" evidence="6">
    <location>
        <begin position="489"/>
        <end position="508"/>
    </location>
</feature>
<proteinExistence type="predicted"/>
<dbReference type="InterPro" id="IPR001898">
    <property type="entry name" value="SLC13A/DASS"/>
</dbReference>
<feature type="transmembrane region" description="Helical" evidence="6">
    <location>
        <begin position="352"/>
        <end position="385"/>
    </location>
</feature>
<name>A0A1X2IE78_9FUNG</name>
<dbReference type="NCBIfam" id="TIGR00785">
    <property type="entry name" value="dass"/>
    <property type="match status" value="1"/>
</dbReference>
<evidence type="ECO:0000256" key="3">
    <source>
        <dbReference type="ARBA" id="ARBA00022692"/>
    </source>
</evidence>
<evidence type="ECO:0000256" key="4">
    <source>
        <dbReference type="ARBA" id="ARBA00022989"/>
    </source>
</evidence>
<keyword evidence="3 6" id="KW-0812">Transmembrane</keyword>
<evidence type="ECO:0000259" key="7">
    <source>
        <dbReference type="PROSITE" id="PS51382"/>
    </source>
</evidence>
<dbReference type="CDD" id="cd01115">
    <property type="entry name" value="SLC13_permease"/>
    <property type="match status" value="1"/>
</dbReference>
<feature type="transmembrane region" description="Helical" evidence="6">
    <location>
        <begin position="405"/>
        <end position="428"/>
    </location>
</feature>
<feature type="transmembrane region" description="Helical" evidence="6">
    <location>
        <begin position="529"/>
        <end position="555"/>
    </location>
</feature>
<dbReference type="Pfam" id="PF03600">
    <property type="entry name" value="CitMHS"/>
    <property type="match status" value="1"/>
</dbReference>
<feature type="transmembrane region" description="Helical" evidence="6">
    <location>
        <begin position="713"/>
        <end position="736"/>
    </location>
</feature>
<feature type="transmembrane region" description="Helical" evidence="6">
    <location>
        <begin position="320"/>
        <end position="340"/>
    </location>
</feature>
<accession>A0A1X2IE78</accession>
<gene>
    <name evidence="8" type="ORF">BCR42DRAFT_438231</name>
</gene>
<dbReference type="InterPro" id="IPR004680">
    <property type="entry name" value="Cit_transptr-like_dom"/>
</dbReference>
<keyword evidence="2" id="KW-0813">Transport</keyword>
<protein>
    <submittedName>
        <fullName evidence="8">SPX domain-domain-containing protein</fullName>
    </submittedName>
</protein>
<keyword evidence="9" id="KW-1185">Reference proteome</keyword>
<dbReference type="GO" id="GO:0005886">
    <property type="term" value="C:plasma membrane"/>
    <property type="evidence" value="ECO:0007669"/>
    <property type="project" value="TreeGrafter"/>
</dbReference>
<dbReference type="EMBL" id="MCGE01000013">
    <property type="protein sequence ID" value="ORZ15033.1"/>
    <property type="molecule type" value="Genomic_DNA"/>
</dbReference>
<dbReference type="OrthoDB" id="10260443at2759"/>
<dbReference type="STRING" id="90262.A0A1X2IE78"/>
<feature type="domain" description="SPX" evidence="7">
    <location>
        <begin position="1"/>
        <end position="224"/>
    </location>
</feature>
<dbReference type="PANTHER" id="PTHR10283:SF92">
    <property type="entry name" value="LOW-AFFINITY PHOSPHATE TRANSPORTER PHO91"/>
    <property type="match status" value="1"/>
</dbReference>
<dbReference type="PANTHER" id="PTHR10283">
    <property type="entry name" value="SOLUTE CARRIER FAMILY 13 MEMBER"/>
    <property type="match status" value="1"/>
</dbReference>
<dbReference type="GO" id="GO:0006797">
    <property type="term" value="P:polyphosphate metabolic process"/>
    <property type="evidence" value="ECO:0007669"/>
    <property type="project" value="TreeGrafter"/>
</dbReference>
<evidence type="ECO:0000256" key="6">
    <source>
        <dbReference type="SAM" id="Phobius"/>
    </source>
</evidence>
<feature type="transmembrane region" description="Helical" evidence="6">
    <location>
        <begin position="757"/>
        <end position="780"/>
    </location>
</feature>
<evidence type="ECO:0000313" key="8">
    <source>
        <dbReference type="EMBL" id="ORZ15033.1"/>
    </source>
</evidence>
<evidence type="ECO:0000256" key="2">
    <source>
        <dbReference type="ARBA" id="ARBA00022448"/>
    </source>
</evidence>
<comment type="subcellular location">
    <subcellularLocation>
        <location evidence="1">Membrane</location>
        <topology evidence="1">Multi-pass membrane protein</topology>
    </subcellularLocation>
</comment>
<keyword evidence="5 6" id="KW-0472">Membrane</keyword>
<dbReference type="GO" id="GO:0006817">
    <property type="term" value="P:phosphate ion transport"/>
    <property type="evidence" value="ECO:0007669"/>
    <property type="project" value="TreeGrafter"/>
</dbReference>
<reference evidence="8 9" key="1">
    <citation type="submission" date="2016-07" db="EMBL/GenBank/DDBJ databases">
        <title>Pervasive Adenine N6-methylation of Active Genes in Fungi.</title>
        <authorList>
            <consortium name="DOE Joint Genome Institute"/>
            <person name="Mondo S.J."/>
            <person name="Dannebaum R.O."/>
            <person name="Kuo R.C."/>
            <person name="Labutti K."/>
            <person name="Haridas S."/>
            <person name="Kuo A."/>
            <person name="Salamov A."/>
            <person name="Ahrendt S.R."/>
            <person name="Lipzen A."/>
            <person name="Sullivan W."/>
            <person name="Andreopoulos W.B."/>
            <person name="Clum A."/>
            <person name="Lindquist E."/>
            <person name="Daum C."/>
            <person name="Ramamoorthy G.K."/>
            <person name="Gryganskyi A."/>
            <person name="Culley D."/>
            <person name="Magnuson J.K."/>
            <person name="James T.Y."/>
            <person name="O'Malley M.A."/>
            <person name="Stajich J.E."/>
            <person name="Spatafora J.W."/>
            <person name="Visel A."/>
            <person name="Grigoriev I.V."/>
        </authorList>
    </citation>
    <scope>NUCLEOTIDE SEQUENCE [LARGE SCALE GENOMIC DNA]</scope>
    <source>
        <strain evidence="8 9">NRRL 1336</strain>
    </source>
</reference>
<dbReference type="Pfam" id="PF03105">
    <property type="entry name" value="SPX"/>
    <property type="match status" value="1"/>
</dbReference>
<evidence type="ECO:0000313" key="9">
    <source>
        <dbReference type="Proteomes" id="UP000193560"/>
    </source>
</evidence>
<comment type="caution">
    <text evidence="8">The sequence shown here is derived from an EMBL/GenBank/DDBJ whole genome shotgun (WGS) entry which is preliminary data.</text>
</comment>
<feature type="transmembrane region" description="Helical" evidence="6">
    <location>
        <begin position="575"/>
        <end position="594"/>
    </location>
</feature>